<dbReference type="GeneTree" id="ENSGT00940000180140"/>
<reference evidence="2" key="3">
    <citation type="submission" date="2025-08" db="UniProtKB">
        <authorList>
            <consortium name="Ensembl"/>
        </authorList>
    </citation>
    <scope>IDENTIFICATION</scope>
    <source>
        <strain evidence="2">JP 163 A</strain>
    </source>
</reference>
<dbReference type="AlphaFoldDB" id="A0A3B5RDC2"/>
<evidence type="ECO:0000313" key="3">
    <source>
        <dbReference type="Proteomes" id="UP000002852"/>
    </source>
</evidence>
<sequence length="164" mass="18012">MEIYHPADRHMPTDSCLQPKTTSPHKPAASPQKPAASPQKPAILPHKPAASSQKPAILPHKPAASPQKPAILPHKPATPPQKPALQPQQCLATVVSECVCLKLLKEYQQARNRPKDSKGKVLPIPQSIVQTYCHFKQLLEDSRPIQDQTNLLLVTINNTTVCAW</sequence>
<feature type="compositionally biased region" description="Basic and acidic residues" evidence="1">
    <location>
        <begin position="1"/>
        <end position="12"/>
    </location>
</feature>
<reference evidence="3" key="2">
    <citation type="journal article" date="2013" name="Nat. Genet.">
        <title>The genome of the platyfish, Xiphophorus maculatus, provides insights into evolutionary adaptation and several complex traits.</title>
        <authorList>
            <person name="Schartl M."/>
            <person name="Walter R.B."/>
            <person name="Shen Y."/>
            <person name="Garcia T."/>
            <person name="Catchen J."/>
            <person name="Amores A."/>
            <person name="Braasch I."/>
            <person name="Chalopin D."/>
            <person name="Volff J.N."/>
            <person name="Lesch K.P."/>
            <person name="Bisazza A."/>
            <person name="Minx P."/>
            <person name="Hillier L."/>
            <person name="Wilson R.K."/>
            <person name="Fuerstenberg S."/>
            <person name="Boore J."/>
            <person name="Searle S."/>
            <person name="Postlethwait J.H."/>
            <person name="Warren W.C."/>
        </authorList>
    </citation>
    <scope>NUCLEOTIDE SEQUENCE [LARGE SCALE GENOMIC DNA]</scope>
    <source>
        <strain evidence="3">JP 163 A</strain>
    </source>
</reference>
<accession>A0A3B5RDC2</accession>
<evidence type="ECO:0000256" key="1">
    <source>
        <dbReference type="SAM" id="MobiDB-lite"/>
    </source>
</evidence>
<keyword evidence="3" id="KW-1185">Reference proteome</keyword>
<protein>
    <submittedName>
        <fullName evidence="2">Uncharacterized protein</fullName>
    </submittedName>
</protein>
<evidence type="ECO:0000313" key="2">
    <source>
        <dbReference type="Ensembl" id="ENSXMAP00000040974.1"/>
    </source>
</evidence>
<dbReference type="InParanoid" id="A0A3B5RDC2"/>
<reference evidence="2" key="4">
    <citation type="submission" date="2025-09" db="UniProtKB">
        <authorList>
            <consortium name="Ensembl"/>
        </authorList>
    </citation>
    <scope>IDENTIFICATION</scope>
    <source>
        <strain evidence="2">JP 163 A</strain>
    </source>
</reference>
<dbReference type="Ensembl" id="ENSXMAT00000036222.1">
    <property type="protein sequence ID" value="ENSXMAP00000040974.1"/>
    <property type="gene ID" value="ENSXMAG00000028509.1"/>
</dbReference>
<dbReference type="STRING" id="8083.ENSXMAP00000040974"/>
<reference evidence="3" key="1">
    <citation type="submission" date="2012-01" db="EMBL/GenBank/DDBJ databases">
        <authorList>
            <person name="Walter R."/>
            <person name="Schartl M."/>
            <person name="Warren W."/>
        </authorList>
    </citation>
    <scope>NUCLEOTIDE SEQUENCE [LARGE SCALE GENOMIC DNA]</scope>
    <source>
        <strain evidence="3">JP 163 A</strain>
    </source>
</reference>
<name>A0A3B5RDC2_XIPMA</name>
<feature type="compositionally biased region" description="Polar residues" evidence="1">
    <location>
        <begin position="15"/>
        <end position="24"/>
    </location>
</feature>
<feature type="region of interest" description="Disordered" evidence="1">
    <location>
        <begin position="1"/>
        <end position="84"/>
    </location>
</feature>
<organism evidence="2 3">
    <name type="scientific">Xiphophorus maculatus</name>
    <name type="common">Southern platyfish</name>
    <name type="synonym">Platypoecilus maculatus</name>
    <dbReference type="NCBI Taxonomy" id="8083"/>
    <lineage>
        <taxon>Eukaryota</taxon>
        <taxon>Metazoa</taxon>
        <taxon>Chordata</taxon>
        <taxon>Craniata</taxon>
        <taxon>Vertebrata</taxon>
        <taxon>Euteleostomi</taxon>
        <taxon>Actinopterygii</taxon>
        <taxon>Neopterygii</taxon>
        <taxon>Teleostei</taxon>
        <taxon>Neoteleostei</taxon>
        <taxon>Acanthomorphata</taxon>
        <taxon>Ovalentaria</taxon>
        <taxon>Atherinomorphae</taxon>
        <taxon>Cyprinodontiformes</taxon>
        <taxon>Poeciliidae</taxon>
        <taxon>Poeciliinae</taxon>
        <taxon>Xiphophorus</taxon>
    </lineage>
</organism>
<proteinExistence type="predicted"/>
<feature type="compositionally biased region" description="Low complexity" evidence="1">
    <location>
        <begin position="26"/>
        <end position="42"/>
    </location>
</feature>
<dbReference type="Proteomes" id="UP000002852">
    <property type="component" value="Unassembled WGS sequence"/>
</dbReference>